<sequence>MLDCEALRRFPITREARRPKAGPLDPGDAGLPQYPSAGAGQPAGNEEDSLAALQCQQCHSDQVVQ</sequence>
<protein>
    <submittedName>
        <fullName evidence="2">Uncharacterized protein</fullName>
    </submittedName>
</protein>
<dbReference type="AlphaFoldDB" id="A0A9D4H585"/>
<evidence type="ECO:0000256" key="1">
    <source>
        <dbReference type="SAM" id="MobiDB-lite"/>
    </source>
</evidence>
<reference evidence="2" key="1">
    <citation type="journal article" date="2019" name="bioRxiv">
        <title>The Genome of the Zebra Mussel, Dreissena polymorpha: A Resource for Invasive Species Research.</title>
        <authorList>
            <person name="McCartney M.A."/>
            <person name="Auch B."/>
            <person name="Kono T."/>
            <person name="Mallez S."/>
            <person name="Zhang Y."/>
            <person name="Obille A."/>
            <person name="Becker A."/>
            <person name="Abrahante J.E."/>
            <person name="Garbe J."/>
            <person name="Badalamenti J.P."/>
            <person name="Herman A."/>
            <person name="Mangelson H."/>
            <person name="Liachko I."/>
            <person name="Sullivan S."/>
            <person name="Sone E.D."/>
            <person name="Koren S."/>
            <person name="Silverstein K.A.T."/>
            <person name="Beckman K.B."/>
            <person name="Gohl D.M."/>
        </authorList>
    </citation>
    <scope>NUCLEOTIDE SEQUENCE</scope>
    <source>
        <strain evidence="2">Duluth1</strain>
        <tissue evidence="2">Whole animal</tissue>
    </source>
</reference>
<evidence type="ECO:0000313" key="2">
    <source>
        <dbReference type="EMBL" id="KAH3828537.1"/>
    </source>
</evidence>
<feature type="region of interest" description="Disordered" evidence="1">
    <location>
        <begin position="11"/>
        <end position="50"/>
    </location>
</feature>
<name>A0A9D4H585_DREPO</name>
<proteinExistence type="predicted"/>
<accession>A0A9D4H585</accession>
<gene>
    <name evidence="2" type="ORF">DPMN_130518</name>
</gene>
<organism evidence="2 3">
    <name type="scientific">Dreissena polymorpha</name>
    <name type="common">Zebra mussel</name>
    <name type="synonym">Mytilus polymorpha</name>
    <dbReference type="NCBI Taxonomy" id="45954"/>
    <lineage>
        <taxon>Eukaryota</taxon>
        <taxon>Metazoa</taxon>
        <taxon>Spiralia</taxon>
        <taxon>Lophotrochozoa</taxon>
        <taxon>Mollusca</taxon>
        <taxon>Bivalvia</taxon>
        <taxon>Autobranchia</taxon>
        <taxon>Heteroconchia</taxon>
        <taxon>Euheterodonta</taxon>
        <taxon>Imparidentia</taxon>
        <taxon>Neoheterodontei</taxon>
        <taxon>Myida</taxon>
        <taxon>Dreissenoidea</taxon>
        <taxon>Dreissenidae</taxon>
        <taxon>Dreissena</taxon>
    </lineage>
</organism>
<reference evidence="2" key="2">
    <citation type="submission" date="2020-11" db="EMBL/GenBank/DDBJ databases">
        <authorList>
            <person name="McCartney M.A."/>
            <person name="Auch B."/>
            <person name="Kono T."/>
            <person name="Mallez S."/>
            <person name="Becker A."/>
            <person name="Gohl D.M."/>
            <person name="Silverstein K.A.T."/>
            <person name="Koren S."/>
            <person name="Bechman K.B."/>
            <person name="Herman A."/>
            <person name="Abrahante J.E."/>
            <person name="Garbe J."/>
        </authorList>
    </citation>
    <scope>NUCLEOTIDE SEQUENCE</scope>
    <source>
        <strain evidence="2">Duluth1</strain>
        <tissue evidence="2">Whole animal</tissue>
    </source>
</reference>
<comment type="caution">
    <text evidence="2">The sequence shown here is derived from an EMBL/GenBank/DDBJ whole genome shotgun (WGS) entry which is preliminary data.</text>
</comment>
<evidence type="ECO:0000313" key="3">
    <source>
        <dbReference type="Proteomes" id="UP000828390"/>
    </source>
</evidence>
<dbReference type="EMBL" id="JAIWYP010000005">
    <property type="protein sequence ID" value="KAH3828537.1"/>
    <property type="molecule type" value="Genomic_DNA"/>
</dbReference>
<keyword evidence="3" id="KW-1185">Reference proteome</keyword>
<dbReference type="Proteomes" id="UP000828390">
    <property type="component" value="Unassembled WGS sequence"/>
</dbReference>